<keyword evidence="2" id="KW-0805">Transcription regulation</keyword>
<dbReference type="InterPro" id="IPR036390">
    <property type="entry name" value="WH_DNA-bd_sf"/>
</dbReference>
<organism evidence="5 6">
    <name type="scientific">Rubinisphaera brasiliensis (strain ATCC 49424 / DSM 5305 / JCM 21570 / IAM 15109 / NBRC 103401 / IFAM 1448)</name>
    <name type="common">Planctomyces brasiliensis</name>
    <dbReference type="NCBI Taxonomy" id="756272"/>
    <lineage>
        <taxon>Bacteria</taxon>
        <taxon>Pseudomonadati</taxon>
        <taxon>Planctomycetota</taxon>
        <taxon>Planctomycetia</taxon>
        <taxon>Planctomycetales</taxon>
        <taxon>Planctomycetaceae</taxon>
        <taxon>Rubinisphaera</taxon>
    </lineage>
</organism>
<gene>
    <name evidence="5" type="ordered locus">Plabr_0701</name>
</gene>
<dbReference type="STRING" id="756272.Plabr_0701"/>
<dbReference type="PIRSF" id="PIRSF019455">
    <property type="entry name" value="CopR_AtkY"/>
    <property type="match status" value="1"/>
</dbReference>
<dbReference type="GO" id="GO:0045892">
    <property type="term" value="P:negative regulation of DNA-templated transcription"/>
    <property type="evidence" value="ECO:0007669"/>
    <property type="project" value="InterPro"/>
</dbReference>
<dbReference type="Gene3D" id="1.10.4040.10">
    <property type="entry name" value="Penicillinase repressor domain"/>
    <property type="match status" value="1"/>
</dbReference>
<dbReference type="KEGG" id="pbs:Plabr_0701"/>
<dbReference type="SUPFAM" id="SSF46785">
    <property type="entry name" value="Winged helix' DNA-binding domain"/>
    <property type="match status" value="1"/>
</dbReference>
<keyword evidence="3" id="KW-0238">DNA-binding</keyword>
<comment type="similarity">
    <text evidence="1">Belongs to the BlaI transcriptional regulatory family.</text>
</comment>
<evidence type="ECO:0000256" key="1">
    <source>
        <dbReference type="ARBA" id="ARBA00011046"/>
    </source>
</evidence>
<dbReference type="Gene3D" id="1.10.10.10">
    <property type="entry name" value="Winged helix-like DNA-binding domain superfamily/Winged helix DNA-binding domain"/>
    <property type="match status" value="1"/>
</dbReference>
<accession>F0SG39</accession>
<dbReference type="OrthoDB" id="9795583at2"/>
<dbReference type="Pfam" id="PF03965">
    <property type="entry name" value="Penicillinase_R"/>
    <property type="match status" value="1"/>
</dbReference>
<dbReference type="InterPro" id="IPR005650">
    <property type="entry name" value="BlaI_family"/>
</dbReference>
<keyword evidence="6" id="KW-1185">Reference proteome</keyword>
<dbReference type="GO" id="GO:0003677">
    <property type="term" value="F:DNA binding"/>
    <property type="evidence" value="ECO:0007669"/>
    <property type="project" value="UniProtKB-KW"/>
</dbReference>
<dbReference type="HOGENOM" id="CLU_119090_2_1_0"/>
<reference evidence="6" key="1">
    <citation type="submission" date="2011-02" db="EMBL/GenBank/DDBJ databases">
        <title>The complete genome of Planctomyces brasiliensis DSM 5305.</title>
        <authorList>
            <person name="Lucas S."/>
            <person name="Copeland A."/>
            <person name="Lapidus A."/>
            <person name="Bruce D."/>
            <person name="Goodwin L."/>
            <person name="Pitluck S."/>
            <person name="Kyrpides N."/>
            <person name="Mavromatis K."/>
            <person name="Pagani I."/>
            <person name="Ivanova N."/>
            <person name="Ovchinnikova G."/>
            <person name="Lu M."/>
            <person name="Detter J.C."/>
            <person name="Han C."/>
            <person name="Land M."/>
            <person name="Hauser L."/>
            <person name="Markowitz V."/>
            <person name="Cheng J.-F."/>
            <person name="Hugenholtz P."/>
            <person name="Woyke T."/>
            <person name="Wu D."/>
            <person name="Tindall B."/>
            <person name="Pomrenke H.G."/>
            <person name="Brambilla E."/>
            <person name="Klenk H.-P."/>
            <person name="Eisen J.A."/>
        </authorList>
    </citation>
    <scope>NUCLEOTIDE SEQUENCE [LARGE SCALE GENOMIC DNA]</scope>
    <source>
        <strain evidence="6">ATCC 49424 / DSM 5305 / JCM 21570 / NBRC 103401 / IFAM 1448</strain>
    </source>
</reference>
<sequence length="125" mass="14499">MRDVTISDAEWQVMNVIWQGESMGAQEVIHVLQQDHDWAPSTIKSMLHRLTRKQVLVADMQGNRYVYRARVKRSDCVRKEGRSFMQRVFAGEPVSLLAHFLKDSQLTADEIADLRRILDEQEAQS</sequence>
<evidence type="ECO:0000256" key="3">
    <source>
        <dbReference type="ARBA" id="ARBA00023125"/>
    </source>
</evidence>
<evidence type="ECO:0000313" key="5">
    <source>
        <dbReference type="EMBL" id="ADY58328.1"/>
    </source>
</evidence>
<keyword evidence="4" id="KW-0804">Transcription</keyword>
<dbReference type="AlphaFoldDB" id="F0SG39"/>
<evidence type="ECO:0000256" key="4">
    <source>
        <dbReference type="ARBA" id="ARBA00023163"/>
    </source>
</evidence>
<dbReference type="RefSeq" id="WP_013627070.1">
    <property type="nucleotide sequence ID" value="NC_015174.1"/>
</dbReference>
<dbReference type="Proteomes" id="UP000006860">
    <property type="component" value="Chromosome"/>
</dbReference>
<dbReference type="InterPro" id="IPR036388">
    <property type="entry name" value="WH-like_DNA-bd_sf"/>
</dbReference>
<evidence type="ECO:0000256" key="2">
    <source>
        <dbReference type="ARBA" id="ARBA00023015"/>
    </source>
</evidence>
<protein>
    <submittedName>
        <fullName evidence="5">Transcriptional repressor, CopY family</fullName>
    </submittedName>
</protein>
<name>F0SG39_RUBBR</name>
<evidence type="ECO:0000313" key="6">
    <source>
        <dbReference type="Proteomes" id="UP000006860"/>
    </source>
</evidence>
<proteinExistence type="inferred from homology"/>
<dbReference type="eggNOG" id="COG3682">
    <property type="taxonomic scope" value="Bacteria"/>
</dbReference>
<dbReference type="EMBL" id="CP002546">
    <property type="protein sequence ID" value="ADY58328.1"/>
    <property type="molecule type" value="Genomic_DNA"/>
</dbReference>